<dbReference type="SUPFAM" id="SSF48208">
    <property type="entry name" value="Six-hairpin glycosidases"/>
    <property type="match status" value="1"/>
</dbReference>
<dbReference type="Gene3D" id="1.50.10.10">
    <property type="match status" value="1"/>
</dbReference>
<keyword evidence="1" id="KW-0732">Signal</keyword>
<evidence type="ECO:0000313" key="2">
    <source>
        <dbReference type="EMBL" id="ATP57401.1"/>
    </source>
</evidence>
<sequence length="476" mass="54575">MILLTIAFYGFSFASAQVVAVNFTSSDKDLERAFNWAKETALNYRGADTDPAGPWYEAALPSRYAFCMRDASHQCIGAEILGMGRENLNMFTLFAQNISAAKNWCSYWEINKHGRPAPEDYRNDKEFWYNLPANFDVLFATWRLYKWTGNKYYLNHPSFVLFQKKTVKEYIDTWVLSADSLLTRPAHLHTPIPYNENDYFHSCRGLPSYSEGIPNMKTGIDLIAAIYRGLQTYSDILSYKGQHKEAKLYAMKADHYRERLEADWWNKNQGHYYLYYSSEGKFVKDGPVPYLLWFDALKDTSRIKRHMKQIASAVSNVETTSYFPYLFYKNGEWDQARRYLLYLSDPTTPRREYPEVSFGVIDGIVQGLMGISPDAQTNTISTLFRSNSKGSASLNSLPVLQTIIKVTHNNERQTIICNSGKKSIKWKALFMGNYPHAIINGIAQASKKETNAQGKVMSWVLAEVKPGKQITVNVKP</sequence>
<reference evidence="2 3" key="1">
    <citation type="submission" date="2017-10" db="EMBL/GenBank/DDBJ databases">
        <title>Whole genome of Pedobacter ginsengisoli T01R-27 isolated from tomato rhizosphere.</title>
        <authorList>
            <person name="Weon H.-Y."/>
            <person name="Lee S.A."/>
            <person name="Sang M.K."/>
            <person name="Song J."/>
        </authorList>
    </citation>
    <scope>NUCLEOTIDE SEQUENCE [LARGE SCALE GENOMIC DNA]</scope>
    <source>
        <strain evidence="2 3">T01R-27</strain>
    </source>
</reference>
<evidence type="ECO:0000313" key="3">
    <source>
        <dbReference type="Proteomes" id="UP000223749"/>
    </source>
</evidence>
<evidence type="ECO:0008006" key="4">
    <source>
        <dbReference type="Google" id="ProtNLM"/>
    </source>
</evidence>
<dbReference type="KEGG" id="pgs:CPT03_13440"/>
<proteinExistence type="predicted"/>
<accession>A0A2D1U715</accession>
<dbReference type="InterPro" id="IPR012341">
    <property type="entry name" value="6hp_glycosidase-like_sf"/>
</dbReference>
<protein>
    <recommendedName>
        <fullName evidence="4">Alpha-L-rhamnosidase six-hairpin glycosidase domain-containing protein</fullName>
    </recommendedName>
</protein>
<dbReference type="GO" id="GO:0005975">
    <property type="term" value="P:carbohydrate metabolic process"/>
    <property type="evidence" value="ECO:0007669"/>
    <property type="project" value="InterPro"/>
</dbReference>
<feature type="chain" id="PRO_5013581657" description="Alpha-L-rhamnosidase six-hairpin glycosidase domain-containing protein" evidence="1">
    <location>
        <begin position="17"/>
        <end position="476"/>
    </location>
</feature>
<name>A0A2D1U715_9SPHI</name>
<gene>
    <name evidence="2" type="ORF">CPT03_13440</name>
</gene>
<keyword evidence="3" id="KW-1185">Reference proteome</keyword>
<feature type="signal peptide" evidence="1">
    <location>
        <begin position="1"/>
        <end position="16"/>
    </location>
</feature>
<dbReference type="AlphaFoldDB" id="A0A2D1U715"/>
<organism evidence="2 3">
    <name type="scientific">Pedobacter ginsengisoli</name>
    <dbReference type="NCBI Taxonomy" id="363852"/>
    <lineage>
        <taxon>Bacteria</taxon>
        <taxon>Pseudomonadati</taxon>
        <taxon>Bacteroidota</taxon>
        <taxon>Sphingobacteriia</taxon>
        <taxon>Sphingobacteriales</taxon>
        <taxon>Sphingobacteriaceae</taxon>
        <taxon>Pedobacter</taxon>
    </lineage>
</organism>
<evidence type="ECO:0000256" key="1">
    <source>
        <dbReference type="SAM" id="SignalP"/>
    </source>
</evidence>
<dbReference type="InterPro" id="IPR008928">
    <property type="entry name" value="6-hairpin_glycosidase_sf"/>
</dbReference>
<dbReference type="EMBL" id="CP024091">
    <property type="protein sequence ID" value="ATP57401.1"/>
    <property type="molecule type" value="Genomic_DNA"/>
</dbReference>
<dbReference type="Proteomes" id="UP000223749">
    <property type="component" value="Chromosome"/>
</dbReference>